<proteinExistence type="predicted"/>
<dbReference type="Gene3D" id="2.60.40.420">
    <property type="entry name" value="Cupredoxins - blue copper proteins"/>
    <property type="match status" value="1"/>
</dbReference>
<dbReference type="GO" id="GO:0004129">
    <property type="term" value="F:cytochrome-c oxidase activity"/>
    <property type="evidence" value="ECO:0007669"/>
    <property type="project" value="InterPro"/>
</dbReference>
<feature type="transmembrane region" description="Helical" evidence="1">
    <location>
        <begin position="147"/>
        <end position="167"/>
    </location>
</feature>
<dbReference type="GO" id="GO:0005507">
    <property type="term" value="F:copper ion binding"/>
    <property type="evidence" value="ECO:0007669"/>
    <property type="project" value="InterPro"/>
</dbReference>
<dbReference type="PROSITE" id="PS50857">
    <property type="entry name" value="COX2_CUA"/>
    <property type="match status" value="1"/>
</dbReference>
<keyword evidence="1" id="KW-0812">Transmembrane</keyword>
<reference evidence="3" key="1">
    <citation type="journal article" date="2015" name="Nature">
        <title>Complex archaea that bridge the gap between prokaryotes and eukaryotes.</title>
        <authorList>
            <person name="Spang A."/>
            <person name="Saw J.H."/>
            <person name="Jorgensen S.L."/>
            <person name="Zaremba-Niedzwiedzka K."/>
            <person name="Martijn J."/>
            <person name="Lind A.E."/>
            <person name="van Eijk R."/>
            <person name="Schleper C."/>
            <person name="Guy L."/>
            <person name="Ettema T.J."/>
        </authorList>
    </citation>
    <scope>NUCLEOTIDE SEQUENCE</scope>
</reference>
<feature type="domain" description="Cytochrome oxidase subunit II copper A binding" evidence="2">
    <location>
        <begin position="33"/>
        <end position="153"/>
    </location>
</feature>
<evidence type="ECO:0000256" key="1">
    <source>
        <dbReference type="SAM" id="Phobius"/>
    </source>
</evidence>
<dbReference type="SUPFAM" id="SSF49503">
    <property type="entry name" value="Cupredoxins"/>
    <property type="match status" value="1"/>
</dbReference>
<dbReference type="EMBL" id="LAZR01026966">
    <property type="protein sequence ID" value="KKL67153.1"/>
    <property type="molecule type" value="Genomic_DNA"/>
</dbReference>
<keyword evidence="1" id="KW-0472">Membrane</keyword>
<evidence type="ECO:0000313" key="3">
    <source>
        <dbReference type="EMBL" id="KKL67153.1"/>
    </source>
</evidence>
<protein>
    <recommendedName>
        <fullName evidence="2">Cytochrome oxidase subunit II copper A binding domain-containing protein</fullName>
    </recommendedName>
</protein>
<organism evidence="3">
    <name type="scientific">marine sediment metagenome</name>
    <dbReference type="NCBI Taxonomy" id="412755"/>
    <lineage>
        <taxon>unclassified sequences</taxon>
        <taxon>metagenomes</taxon>
        <taxon>ecological metagenomes</taxon>
    </lineage>
</organism>
<keyword evidence="1" id="KW-1133">Transmembrane helix</keyword>
<evidence type="ECO:0000259" key="2">
    <source>
        <dbReference type="PROSITE" id="PS50857"/>
    </source>
</evidence>
<dbReference type="InterPro" id="IPR002429">
    <property type="entry name" value="CcO_II-like_C"/>
</dbReference>
<comment type="caution">
    <text evidence="3">The sequence shown here is derived from an EMBL/GenBank/DDBJ whole genome shotgun (WGS) entry which is preliminary data.</text>
</comment>
<dbReference type="InterPro" id="IPR008972">
    <property type="entry name" value="Cupredoxin"/>
</dbReference>
<name>A0A0F9DZB5_9ZZZZ</name>
<gene>
    <name evidence="3" type="ORF">LCGC14_2137830</name>
</gene>
<accession>A0A0F9DZB5</accession>
<dbReference type="GO" id="GO:0016020">
    <property type="term" value="C:membrane"/>
    <property type="evidence" value="ECO:0007669"/>
    <property type="project" value="InterPro"/>
</dbReference>
<dbReference type="AlphaFoldDB" id="A0A0F9DZB5"/>
<sequence length="179" mass="19556">MFFKRFIIKKFWIVVAATIVGALAGGLAGSGTEAPASKNITIKARQYAYDPPKIIANKGDTLLLELASLDVVHGFYLEGYDVDAEIHPGINTFKIRKPSEGYNWETADVITVILTRRGKFRYRCSHTCGTMHPFMQGELIVKPNTPYHAGLGGIAGFAIGLFMMMGISSKELKVVTAGK</sequence>